<dbReference type="SUPFAM" id="SSF52058">
    <property type="entry name" value="L domain-like"/>
    <property type="match status" value="1"/>
</dbReference>
<organism evidence="3 4">
    <name type="scientific">Trypanosoma rangeli SC58</name>
    <dbReference type="NCBI Taxonomy" id="429131"/>
    <lineage>
        <taxon>Eukaryota</taxon>
        <taxon>Discoba</taxon>
        <taxon>Euglenozoa</taxon>
        <taxon>Kinetoplastea</taxon>
        <taxon>Metakinetoplastina</taxon>
        <taxon>Trypanosomatida</taxon>
        <taxon>Trypanosomatidae</taxon>
        <taxon>Trypanosoma</taxon>
        <taxon>Herpetosoma</taxon>
    </lineage>
</organism>
<evidence type="ECO:0008006" key="5">
    <source>
        <dbReference type="Google" id="ProtNLM"/>
    </source>
</evidence>
<keyword evidence="2" id="KW-0677">Repeat</keyword>
<dbReference type="AlphaFoldDB" id="A0A061J8R1"/>
<dbReference type="PROSITE" id="PS51450">
    <property type="entry name" value="LRR"/>
    <property type="match status" value="1"/>
</dbReference>
<dbReference type="InterPro" id="IPR032675">
    <property type="entry name" value="LRR_dom_sf"/>
</dbReference>
<protein>
    <recommendedName>
        <fullName evidence="5">Leucine-rich repeat protein (LRRP)</fullName>
    </recommendedName>
</protein>
<dbReference type="Proteomes" id="UP000031737">
    <property type="component" value="Unassembled WGS sequence"/>
</dbReference>
<name>A0A061J8R1_TRYRA</name>
<keyword evidence="1" id="KW-0433">Leucine-rich repeat</keyword>
<dbReference type="Gene3D" id="3.80.10.10">
    <property type="entry name" value="Ribonuclease Inhibitor"/>
    <property type="match status" value="2"/>
</dbReference>
<comment type="caution">
    <text evidence="3">The sequence shown here is derived from an EMBL/GenBank/DDBJ whole genome shotgun (WGS) entry which is preliminary data.</text>
</comment>
<dbReference type="EMBL" id="AUPL01002625">
    <property type="protein sequence ID" value="ESL09652.1"/>
    <property type="molecule type" value="Genomic_DNA"/>
</dbReference>
<accession>A0A061J8R1</accession>
<sequence length="301" mass="32716">MGGEVSKERVDGATATGVLVLSQCNLHSWKKIVKTLAGLSHLRGVALDRNRLSKPLPSSVLRLDMWSTLRILDLSSNGLTCACVLGGLGGCTLSKKKERRTGGLRVVYPLESLNLSNNRLLQLPPLLLDTFPKLQRLICRGNTVPLDMQGGFACRVGSGAALAMIDLGCSQLRSFYLLDDAVEGADPARSFFPSLSELLLDGNCLGGTFTLVSSQWAGPKAGCFPLLKTINVASQKQILERVDPSVYVVVPSLHMVILTGNAMQDVMMADLRHSKEYQQWSERRKSDVDKQLRFTGSAALM</sequence>
<evidence type="ECO:0000256" key="1">
    <source>
        <dbReference type="ARBA" id="ARBA00022614"/>
    </source>
</evidence>
<keyword evidence="4" id="KW-1185">Reference proteome</keyword>
<gene>
    <name evidence="3" type="ORF">TRSC58_02625</name>
</gene>
<dbReference type="OrthoDB" id="272149at2759"/>
<evidence type="ECO:0000256" key="2">
    <source>
        <dbReference type="ARBA" id="ARBA00022737"/>
    </source>
</evidence>
<dbReference type="InterPro" id="IPR001611">
    <property type="entry name" value="Leu-rich_rpt"/>
</dbReference>
<reference evidence="3 4" key="1">
    <citation type="submission" date="2013-07" db="EMBL/GenBank/DDBJ databases">
        <authorList>
            <person name="Stoco P.H."/>
            <person name="Wagner G."/>
            <person name="Gerber A."/>
            <person name="Zaha A."/>
            <person name="Thompson C."/>
            <person name="Bartholomeu D.C."/>
            <person name="Luckemeyer D.D."/>
            <person name="Bahia D."/>
            <person name="Loreto E."/>
            <person name="Prestes E.B."/>
            <person name="Lima F.M."/>
            <person name="Rodrigues-Luiz G."/>
            <person name="Vallejo G.A."/>
            <person name="Filho J.F."/>
            <person name="Monteiro K.M."/>
            <person name="Tyler K.M."/>
            <person name="de Almeida L.G."/>
            <person name="Ortiz M.F."/>
            <person name="Siervo M.A."/>
            <person name="de Moraes M.H."/>
            <person name="Cunha O.L."/>
            <person name="Mendonca-Neto R."/>
            <person name="Silva R."/>
            <person name="Teixeira S.M."/>
            <person name="Murta S.M."/>
            <person name="Sincero T.C."/>
            <person name="Mendes T.A."/>
            <person name="Urmenyi T.P."/>
            <person name="Silva V.G."/>
            <person name="da Rocha W.D."/>
            <person name="Andersson B."/>
            <person name="Romanha A.J."/>
            <person name="Steindel M."/>
            <person name="de Vasconcelos A.T."/>
            <person name="Grisard E.C."/>
        </authorList>
    </citation>
    <scope>NUCLEOTIDE SEQUENCE [LARGE SCALE GENOMIC DNA]</scope>
    <source>
        <strain evidence="3 4">SC58</strain>
    </source>
</reference>
<evidence type="ECO:0000313" key="3">
    <source>
        <dbReference type="EMBL" id="ESL09652.1"/>
    </source>
</evidence>
<evidence type="ECO:0000313" key="4">
    <source>
        <dbReference type="Proteomes" id="UP000031737"/>
    </source>
</evidence>
<dbReference type="Pfam" id="PF00560">
    <property type="entry name" value="LRR_1"/>
    <property type="match status" value="1"/>
</dbReference>
<dbReference type="VEuPathDB" id="TriTrypDB:TRSC58_02625"/>
<dbReference type="PANTHER" id="PTHR45617">
    <property type="entry name" value="LEUCINE RICH REPEAT FAMILY PROTEIN"/>
    <property type="match status" value="1"/>
</dbReference>
<proteinExistence type="predicted"/>